<dbReference type="PANTHER" id="PTHR37299">
    <property type="entry name" value="TRANSCRIPTIONAL REGULATOR-RELATED"/>
    <property type="match status" value="1"/>
</dbReference>
<dbReference type="InterPro" id="IPR046947">
    <property type="entry name" value="LytR-like"/>
</dbReference>
<dbReference type="GO" id="GO:0000156">
    <property type="term" value="F:phosphorelay response regulator activity"/>
    <property type="evidence" value="ECO:0007669"/>
    <property type="project" value="InterPro"/>
</dbReference>
<feature type="domain" description="HTH LytTR-type" evidence="3">
    <location>
        <begin position="165"/>
        <end position="233"/>
    </location>
</feature>
<dbReference type="PROSITE" id="PS50110">
    <property type="entry name" value="RESPONSE_REGULATORY"/>
    <property type="match status" value="1"/>
</dbReference>
<accession>A0A543EBN8</accession>
<dbReference type="InterPro" id="IPR001789">
    <property type="entry name" value="Sig_transdc_resp-reg_receiver"/>
</dbReference>
<comment type="caution">
    <text evidence="1">Lacks conserved residue(s) required for the propagation of feature annotation.</text>
</comment>
<gene>
    <name evidence="4" type="ORF">FB551_3392</name>
</gene>
<dbReference type="Gene3D" id="2.40.50.1020">
    <property type="entry name" value="LytTr DNA-binding domain"/>
    <property type="match status" value="1"/>
</dbReference>
<dbReference type="SMART" id="SM00448">
    <property type="entry name" value="REC"/>
    <property type="match status" value="1"/>
</dbReference>
<proteinExistence type="predicted"/>
<dbReference type="Pfam" id="PF04397">
    <property type="entry name" value="LytTR"/>
    <property type="match status" value="1"/>
</dbReference>
<evidence type="ECO:0000313" key="5">
    <source>
        <dbReference type="Proteomes" id="UP000316437"/>
    </source>
</evidence>
<evidence type="ECO:0000256" key="1">
    <source>
        <dbReference type="PROSITE-ProRule" id="PRU00169"/>
    </source>
</evidence>
<dbReference type="PANTHER" id="PTHR37299:SF1">
    <property type="entry name" value="STAGE 0 SPORULATION PROTEIN A HOMOLOG"/>
    <property type="match status" value="1"/>
</dbReference>
<dbReference type="PROSITE" id="PS50930">
    <property type="entry name" value="HTH_LYTTR"/>
    <property type="match status" value="1"/>
</dbReference>
<reference evidence="4 5" key="1">
    <citation type="submission" date="2019-06" db="EMBL/GenBank/DDBJ databases">
        <title>Sorghum-associated microbial communities from plants grown in Nebraska, USA.</title>
        <authorList>
            <person name="Schachtman D."/>
        </authorList>
    </citation>
    <scope>NUCLEOTIDE SEQUENCE [LARGE SCALE GENOMIC DNA]</scope>
    <source>
        <strain evidence="4 5">110</strain>
    </source>
</reference>
<dbReference type="SUPFAM" id="SSF52172">
    <property type="entry name" value="CheY-like"/>
    <property type="match status" value="1"/>
</dbReference>
<feature type="domain" description="Response regulatory" evidence="2">
    <location>
        <begin position="34"/>
        <end position="144"/>
    </location>
</feature>
<dbReference type="GO" id="GO:0003677">
    <property type="term" value="F:DNA binding"/>
    <property type="evidence" value="ECO:0007669"/>
    <property type="project" value="InterPro"/>
</dbReference>
<dbReference type="Pfam" id="PF00072">
    <property type="entry name" value="Response_reg"/>
    <property type="match status" value="1"/>
</dbReference>
<keyword evidence="5" id="KW-1185">Reference proteome</keyword>
<dbReference type="SMART" id="SM00850">
    <property type="entry name" value="LytTR"/>
    <property type="match status" value="1"/>
</dbReference>
<evidence type="ECO:0000259" key="3">
    <source>
        <dbReference type="PROSITE" id="PS50930"/>
    </source>
</evidence>
<dbReference type="InterPro" id="IPR011006">
    <property type="entry name" value="CheY-like_superfamily"/>
</dbReference>
<dbReference type="InterPro" id="IPR007492">
    <property type="entry name" value="LytTR_DNA-bd_dom"/>
</dbReference>
<evidence type="ECO:0000259" key="2">
    <source>
        <dbReference type="PROSITE" id="PS50110"/>
    </source>
</evidence>
<organism evidence="4 5">
    <name type="scientific">Chryseobacterium aquifrigidense</name>
    <dbReference type="NCBI Taxonomy" id="558021"/>
    <lineage>
        <taxon>Bacteria</taxon>
        <taxon>Pseudomonadati</taxon>
        <taxon>Bacteroidota</taxon>
        <taxon>Flavobacteriia</taxon>
        <taxon>Flavobacteriales</taxon>
        <taxon>Weeksellaceae</taxon>
        <taxon>Chryseobacterium group</taxon>
        <taxon>Chryseobacterium</taxon>
    </lineage>
</organism>
<comment type="caution">
    <text evidence="4">The sequence shown here is derived from an EMBL/GenBank/DDBJ whole genome shotgun (WGS) entry which is preliminary data.</text>
</comment>
<name>A0A543EBN8_9FLAO</name>
<dbReference type="AlphaFoldDB" id="A0A543EBN8"/>
<sequence>MIFKKSITLYNKFLIFKYLNQKTNLRNIMITHIRCMIIDDDELDRLVLQHYIRQYQNIEIVATFDAAEKAVPYLDIPVDLLITETNLKGMSGIELRKLAHKIPACIFVSSHPELAAGAFEINTLDFITKPLTAERFHYSMEKLFDFFEVKEKCECYDAMVGENCIKIKEGGHIFQIKMKDILYLEALKDYTRIITLEKNHCILNSLGNLLQKSFFDSFVRIHRSYAVPRHLIRGKNCHEIELAHHIKLPIGRTYKDNLSFFNP</sequence>
<dbReference type="Proteomes" id="UP000316437">
    <property type="component" value="Unassembled WGS sequence"/>
</dbReference>
<protein>
    <submittedName>
        <fullName evidence="4">LytTR family two component transcriptional regulator</fullName>
    </submittedName>
</protein>
<dbReference type="EMBL" id="VFPD01000002">
    <property type="protein sequence ID" value="TQM18997.1"/>
    <property type="molecule type" value="Genomic_DNA"/>
</dbReference>
<evidence type="ECO:0000313" key="4">
    <source>
        <dbReference type="EMBL" id="TQM18997.1"/>
    </source>
</evidence>
<dbReference type="Gene3D" id="3.40.50.2300">
    <property type="match status" value="1"/>
</dbReference>